<keyword evidence="4 9" id="KW-0812">Transmembrane</keyword>
<dbReference type="Gene3D" id="3.30.700.10">
    <property type="entry name" value="Glycoprotein, Type 4 Pilin"/>
    <property type="match status" value="1"/>
</dbReference>
<evidence type="ECO:0008006" key="12">
    <source>
        <dbReference type="Google" id="ProtNLM"/>
    </source>
</evidence>
<dbReference type="GO" id="GO:0015628">
    <property type="term" value="P:protein secretion by the type II secretion system"/>
    <property type="evidence" value="ECO:0007669"/>
    <property type="project" value="InterPro"/>
</dbReference>
<dbReference type="GO" id="GO:0042597">
    <property type="term" value="C:periplasmic space"/>
    <property type="evidence" value="ECO:0007669"/>
    <property type="project" value="UniProtKB-SubCell"/>
</dbReference>
<dbReference type="InterPro" id="IPR012902">
    <property type="entry name" value="N_methyl_site"/>
</dbReference>
<evidence type="ECO:0000256" key="6">
    <source>
        <dbReference type="ARBA" id="ARBA00022989"/>
    </source>
</evidence>
<accession>D2Z435</accession>
<dbReference type="PaxDb" id="469381-Dpep_2274"/>
<dbReference type="NCBIfam" id="TIGR02532">
    <property type="entry name" value="IV_pilin_GFxxxE"/>
    <property type="match status" value="1"/>
</dbReference>
<dbReference type="PANTHER" id="PTHR30093:SF44">
    <property type="entry name" value="TYPE II SECRETION SYSTEM CORE PROTEIN G"/>
    <property type="match status" value="1"/>
</dbReference>
<keyword evidence="3" id="KW-0488">Methylation</keyword>
<evidence type="ECO:0000313" key="11">
    <source>
        <dbReference type="Proteomes" id="UP000006427"/>
    </source>
</evidence>
<dbReference type="RefSeq" id="WP_005662236.1">
    <property type="nucleotide sequence ID" value="NZ_ABTR02000001.1"/>
</dbReference>
<dbReference type="PRINTS" id="PR00813">
    <property type="entry name" value="BCTERIALGSPG"/>
</dbReference>
<dbReference type="Pfam" id="PF22434">
    <property type="entry name" value="PilW_C"/>
    <property type="match status" value="1"/>
</dbReference>
<dbReference type="Proteomes" id="UP000006427">
    <property type="component" value="Unassembled WGS sequence"/>
</dbReference>
<comment type="subcellular location">
    <subcellularLocation>
        <location evidence="1">Cell outer membrane</location>
        <topology evidence="1">Single-pass membrane protein</topology>
    </subcellularLocation>
    <subcellularLocation>
        <location evidence="2">Periplasm</location>
    </subcellularLocation>
</comment>
<comment type="caution">
    <text evidence="10">The sequence shown here is derived from an EMBL/GenBank/DDBJ whole genome shotgun (WGS) entry which is preliminary data.</text>
</comment>
<dbReference type="AlphaFoldDB" id="D2Z435"/>
<protein>
    <recommendedName>
        <fullName evidence="12">Prepilin-type N-terminal cleavage/methylation domain-containing protein</fullName>
    </recommendedName>
</protein>
<dbReference type="eggNOG" id="COG2165">
    <property type="taxonomic scope" value="Bacteria"/>
</dbReference>
<organism evidence="10 11">
    <name type="scientific">Dethiosulfovibrio peptidovorans DSM 11002</name>
    <dbReference type="NCBI Taxonomy" id="469381"/>
    <lineage>
        <taxon>Bacteria</taxon>
        <taxon>Thermotogati</taxon>
        <taxon>Synergistota</taxon>
        <taxon>Synergistia</taxon>
        <taxon>Synergistales</taxon>
        <taxon>Dethiosulfovibrionaceae</taxon>
        <taxon>Dethiosulfovibrio</taxon>
    </lineage>
</organism>
<feature type="transmembrane region" description="Helical" evidence="9">
    <location>
        <begin position="21"/>
        <end position="42"/>
    </location>
</feature>
<evidence type="ECO:0000256" key="4">
    <source>
        <dbReference type="ARBA" id="ARBA00022692"/>
    </source>
</evidence>
<proteinExistence type="predicted"/>
<evidence type="ECO:0000256" key="1">
    <source>
        <dbReference type="ARBA" id="ARBA00004203"/>
    </source>
</evidence>
<evidence type="ECO:0000256" key="7">
    <source>
        <dbReference type="ARBA" id="ARBA00023136"/>
    </source>
</evidence>
<dbReference type="GO" id="GO:0009279">
    <property type="term" value="C:cell outer membrane"/>
    <property type="evidence" value="ECO:0007669"/>
    <property type="project" value="UniProtKB-SubCell"/>
</dbReference>
<dbReference type="SUPFAM" id="SSF54523">
    <property type="entry name" value="Pili subunits"/>
    <property type="match status" value="1"/>
</dbReference>
<reference evidence="10 11" key="1">
    <citation type="journal article" date="2010" name="Stand. Genomic Sci.">
        <title>Permanent draft genome sequence of Dethiosulfovibrio peptidovorans type strain (SEBR 4207).</title>
        <authorList>
            <person name="Labutti K."/>
            <person name="Mayilraj S."/>
            <person name="Clum A."/>
            <person name="Lucas S."/>
            <person name="Glavina Del Rio T."/>
            <person name="Nolan M."/>
            <person name="Tice H."/>
            <person name="Cheng J.F."/>
            <person name="Pitluck S."/>
            <person name="Liolios K."/>
            <person name="Ivanova N."/>
            <person name="Mavromatis K."/>
            <person name="Mikhailova N."/>
            <person name="Pati A."/>
            <person name="Goodwin L."/>
            <person name="Chen A."/>
            <person name="Palaniappan K."/>
            <person name="Land M."/>
            <person name="Hauser L."/>
            <person name="Chang Y.J."/>
            <person name="Jeffries C.D."/>
            <person name="Rohde M."/>
            <person name="Spring S."/>
            <person name="Goker M."/>
            <person name="Woyke T."/>
            <person name="Bristow J."/>
            <person name="Eisen J.A."/>
            <person name="Markowitz V."/>
            <person name="Hugenholtz P."/>
            <person name="Kyrpides N.C."/>
            <person name="Klenk H.P."/>
            <person name="Lapidus A."/>
        </authorList>
    </citation>
    <scope>NUCLEOTIDE SEQUENCE [LARGE SCALE GENOMIC DNA]</scope>
    <source>
        <strain evidence="10 11">DSM 11002</strain>
    </source>
</reference>
<dbReference type="EMBL" id="ABTR02000001">
    <property type="protein sequence ID" value="EFC92296.1"/>
    <property type="molecule type" value="Genomic_DNA"/>
</dbReference>
<evidence type="ECO:0000256" key="3">
    <source>
        <dbReference type="ARBA" id="ARBA00022481"/>
    </source>
</evidence>
<keyword evidence="11" id="KW-1185">Reference proteome</keyword>
<dbReference type="Pfam" id="PF07963">
    <property type="entry name" value="N_methyl"/>
    <property type="match status" value="1"/>
</dbReference>
<dbReference type="GO" id="GO:0015627">
    <property type="term" value="C:type II protein secretion system complex"/>
    <property type="evidence" value="ECO:0007669"/>
    <property type="project" value="InterPro"/>
</dbReference>
<dbReference type="OrthoDB" id="6318at2"/>
<dbReference type="STRING" id="469381.Dpep_2274"/>
<evidence type="ECO:0000256" key="2">
    <source>
        <dbReference type="ARBA" id="ARBA00004418"/>
    </source>
</evidence>
<keyword evidence="5" id="KW-0574">Periplasm</keyword>
<keyword evidence="7 9" id="KW-0472">Membrane</keyword>
<gene>
    <name evidence="10" type="ORF">Dpep_2274</name>
</gene>
<keyword evidence="8" id="KW-0998">Cell outer membrane</keyword>
<name>D2Z435_9BACT</name>
<evidence type="ECO:0000256" key="8">
    <source>
        <dbReference type="ARBA" id="ARBA00023237"/>
    </source>
</evidence>
<evidence type="ECO:0000256" key="9">
    <source>
        <dbReference type="SAM" id="Phobius"/>
    </source>
</evidence>
<evidence type="ECO:0000256" key="5">
    <source>
        <dbReference type="ARBA" id="ARBA00022764"/>
    </source>
</evidence>
<dbReference type="PANTHER" id="PTHR30093">
    <property type="entry name" value="GENERAL SECRETION PATHWAY PROTEIN G"/>
    <property type="match status" value="1"/>
</dbReference>
<dbReference type="InterPro" id="IPR000983">
    <property type="entry name" value="Bac_GSPG_pilin"/>
</dbReference>
<keyword evidence="6 9" id="KW-1133">Transmembrane helix</keyword>
<evidence type="ECO:0000313" key="10">
    <source>
        <dbReference type="EMBL" id="EFC92296.1"/>
    </source>
</evidence>
<dbReference type="PROSITE" id="PS00409">
    <property type="entry name" value="PROKAR_NTER_METHYL"/>
    <property type="match status" value="1"/>
</dbReference>
<sequence length="154" mass="16646">MNVNTRLKKMRKSRGFTLVELLIVIIIIGILAGGMLLVAGGGTDKANATKIVSDLRTLKSAALMYYADNNGWPNDVDDYSSYIDREISSDSFVVFTTSGDWIGYKGTLLDEGDVKGKLAAVAEDSGLYAGEDDKPTIPKVKYTGGEGGVWMIIR</sequence>
<dbReference type="InterPro" id="IPR045584">
    <property type="entry name" value="Pilin-like"/>
</dbReference>